<reference evidence="3 4" key="1">
    <citation type="submission" date="2019-01" db="EMBL/GenBank/DDBJ databases">
        <title>Novel species of Nocardioides.</title>
        <authorList>
            <person name="Liu Q."/>
            <person name="Xin Y.-H."/>
        </authorList>
    </citation>
    <scope>NUCLEOTIDE SEQUENCE [LARGE SCALE GENOMIC DNA]</scope>
    <source>
        <strain evidence="3 4">CGMCC 4.6875</strain>
    </source>
</reference>
<keyword evidence="2" id="KW-0812">Transmembrane</keyword>
<comment type="caution">
    <text evidence="3">The sequence shown here is derived from an EMBL/GenBank/DDBJ whole genome shotgun (WGS) entry which is preliminary data.</text>
</comment>
<accession>A0A4Q2SCS5</accession>
<keyword evidence="4" id="KW-1185">Reference proteome</keyword>
<feature type="region of interest" description="Disordered" evidence="1">
    <location>
        <begin position="139"/>
        <end position="165"/>
    </location>
</feature>
<sequence length="165" mass="16921">MGRDPVTALWVVPTAVLSRYALRRPEPAARVLLVAAAAVTVFAVTDAFLDVVPSDEWGPVVTVVDLALVIAVSFLAVRRTGRAGMLLAGVALVQLVALVVNVVMHETGALPPGPGFANAGVVLWMLLVGALFLLAEPPGRGSSPGGPAPPDADSAADDEPETVSR</sequence>
<dbReference type="AlphaFoldDB" id="A0A4Q2SCS5"/>
<dbReference type="EMBL" id="SDWU01000015">
    <property type="protein sequence ID" value="RYC00253.1"/>
    <property type="molecule type" value="Genomic_DNA"/>
</dbReference>
<evidence type="ECO:0000313" key="3">
    <source>
        <dbReference type="EMBL" id="RYC00253.1"/>
    </source>
</evidence>
<evidence type="ECO:0000313" key="4">
    <source>
        <dbReference type="Proteomes" id="UP000293291"/>
    </source>
</evidence>
<keyword evidence="2" id="KW-1133">Transmembrane helix</keyword>
<name>A0A4Q2SCS5_9ACTN</name>
<feature type="transmembrane region" description="Helical" evidence="2">
    <location>
        <begin position="31"/>
        <end position="51"/>
    </location>
</feature>
<dbReference type="RefSeq" id="WP_129455804.1">
    <property type="nucleotide sequence ID" value="NZ_JACXYX010000016.1"/>
</dbReference>
<dbReference type="Proteomes" id="UP000293291">
    <property type="component" value="Unassembled WGS sequence"/>
</dbReference>
<evidence type="ECO:0000256" key="2">
    <source>
        <dbReference type="SAM" id="Phobius"/>
    </source>
</evidence>
<feature type="compositionally biased region" description="Acidic residues" evidence="1">
    <location>
        <begin position="154"/>
        <end position="165"/>
    </location>
</feature>
<gene>
    <name evidence="3" type="ORF">EUA07_14015</name>
</gene>
<keyword evidence="2" id="KW-0472">Membrane</keyword>
<feature type="transmembrane region" description="Helical" evidence="2">
    <location>
        <begin position="116"/>
        <end position="135"/>
    </location>
</feature>
<evidence type="ECO:0000256" key="1">
    <source>
        <dbReference type="SAM" id="MobiDB-lite"/>
    </source>
</evidence>
<proteinExistence type="predicted"/>
<feature type="transmembrane region" description="Helical" evidence="2">
    <location>
        <begin position="57"/>
        <end position="77"/>
    </location>
</feature>
<protein>
    <submittedName>
        <fullName evidence="3">Uncharacterized protein</fullName>
    </submittedName>
</protein>
<feature type="transmembrane region" description="Helical" evidence="2">
    <location>
        <begin position="84"/>
        <end position="104"/>
    </location>
</feature>
<organism evidence="3 4">
    <name type="scientific">Nocardioides ganghwensis</name>
    <dbReference type="NCBI Taxonomy" id="252230"/>
    <lineage>
        <taxon>Bacteria</taxon>
        <taxon>Bacillati</taxon>
        <taxon>Actinomycetota</taxon>
        <taxon>Actinomycetes</taxon>
        <taxon>Propionibacteriales</taxon>
        <taxon>Nocardioidaceae</taxon>
        <taxon>Nocardioides</taxon>
    </lineage>
</organism>